<dbReference type="PANTHER" id="PTHR44846">
    <property type="entry name" value="MANNOSYL-D-GLYCERATE TRANSPORT/METABOLISM SYSTEM REPRESSOR MNGR-RELATED"/>
    <property type="match status" value="1"/>
</dbReference>
<gene>
    <name evidence="6" type="ORF">HNQ75_004436</name>
</gene>
<dbReference type="SUPFAM" id="SSF64288">
    <property type="entry name" value="Chorismate lyase-like"/>
    <property type="match status" value="1"/>
</dbReference>
<organism evidence="6 7">
    <name type="scientific">Pseudorhizobium flavum</name>
    <dbReference type="NCBI Taxonomy" id="1335061"/>
    <lineage>
        <taxon>Bacteria</taxon>
        <taxon>Pseudomonadati</taxon>
        <taxon>Pseudomonadota</taxon>
        <taxon>Alphaproteobacteria</taxon>
        <taxon>Hyphomicrobiales</taxon>
        <taxon>Rhizobiaceae</taxon>
        <taxon>Rhizobium/Agrobacterium group</taxon>
        <taxon>Pseudorhizobium</taxon>
    </lineage>
</organism>
<name>A0A7X0DF00_9HYPH</name>
<accession>A0A7X0DF00</accession>
<dbReference type="Pfam" id="PF00392">
    <property type="entry name" value="GntR"/>
    <property type="match status" value="1"/>
</dbReference>
<reference evidence="6 7" key="1">
    <citation type="submission" date="2020-08" db="EMBL/GenBank/DDBJ databases">
        <title>Genomic Encyclopedia of Type Strains, Phase IV (KMG-IV): sequencing the most valuable type-strain genomes for metagenomic binning, comparative biology and taxonomic classification.</title>
        <authorList>
            <person name="Goeker M."/>
        </authorList>
    </citation>
    <scope>NUCLEOTIDE SEQUENCE [LARGE SCALE GENOMIC DNA]</scope>
    <source>
        <strain evidence="6 7">DSM 102134</strain>
    </source>
</reference>
<keyword evidence="7" id="KW-1185">Reference proteome</keyword>
<dbReference type="PRINTS" id="PR00035">
    <property type="entry name" value="HTHGNTR"/>
</dbReference>
<dbReference type="Proteomes" id="UP000535501">
    <property type="component" value="Unassembled WGS sequence"/>
</dbReference>
<dbReference type="Pfam" id="PF07702">
    <property type="entry name" value="UTRA"/>
    <property type="match status" value="1"/>
</dbReference>
<dbReference type="InterPro" id="IPR036388">
    <property type="entry name" value="WH-like_DNA-bd_sf"/>
</dbReference>
<dbReference type="GO" id="GO:0003700">
    <property type="term" value="F:DNA-binding transcription factor activity"/>
    <property type="evidence" value="ECO:0007669"/>
    <property type="project" value="UniProtKB-UniRule"/>
</dbReference>
<dbReference type="EMBL" id="JACHEJ010000032">
    <property type="protein sequence ID" value="MBB6182447.1"/>
    <property type="molecule type" value="Genomic_DNA"/>
</dbReference>
<dbReference type="InterPro" id="IPR050679">
    <property type="entry name" value="Bact_HTH_transcr_reg"/>
</dbReference>
<evidence type="ECO:0000313" key="7">
    <source>
        <dbReference type="Proteomes" id="UP000535501"/>
    </source>
</evidence>
<dbReference type="Gene3D" id="1.10.10.10">
    <property type="entry name" value="Winged helix-like DNA-binding domain superfamily/Winged helix DNA-binding domain"/>
    <property type="match status" value="1"/>
</dbReference>
<dbReference type="SUPFAM" id="SSF46785">
    <property type="entry name" value="Winged helix' DNA-binding domain"/>
    <property type="match status" value="1"/>
</dbReference>
<dbReference type="InterPro" id="IPR028978">
    <property type="entry name" value="Chorismate_lyase_/UTRA_dom_sf"/>
</dbReference>
<dbReference type="Gene3D" id="3.40.1410.10">
    <property type="entry name" value="Chorismate lyase-like"/>
    <property type="match status" value="1"/>
</dbReference>
<dbReference type="GO" id="GO:0045892">
    <property type="term" value="P:negative regulation of DNA-templated transcription"/>
    <property type="evidence" value="ECO:0007669"/>
    <property type="project" value="UniProtKB-UniRule"/>
</dbReference>
<keyword evidence="3" id="KW-0804">Transcription</keyword>
<sequence length="242" mass="26683">MADIGGRTQTLHQRILDDIEGNIVSGQWPPGHRIPFEVDLAAQYGCSRMTVNKVMTQLAKSGLIERRKKSGSFVTRPQAQSAVLEIADIEQEVRSLNLRYAFRLERRQVRSATQADLRALETKQAEDVLAVACIHFAGERPFCVEDRIINLAAVPGAAAEDFSKTPPGRWLLGEIPWSAAEHRIQATAATAEMAAMLGVAKGCPCLLIERRTWSDAGTITYVRLTYPGETHSLVARFTPASR</sequence>
<dbReference type="InterPro" id="IPR036390">
    <property type="entry name" value="WH_DNA-bd_sf"/>
</dbReference>
<evidence type="ECO:0000313" key="6">
    <source>
        <dbReference type="EMBL" id="MBB6182447.1"/>
    </source>
</evidence>
<protein>
    <recommendedName>
        <fullName evidence="4">Histidine utilization repressor</fullName>
    </recommendedName>
</protein>
<evidence type="ECO:0000256" key="2">
    <source>
        <dbReference type="ARBA" id="ARBA00023125"/>
    </source>
</evidence>
<dbReference type="InterPro" id="IPR000524">
    <property type="entry name" value="Tscrpt_reg_HTH_GntR"/>
</dbReference>
<dbReference type="GO" id="GO:0003677">
    <property type="term" value="F:DNA binding"/>
    <property type="evidence" value="ECO:0007669"/>
    <property type="project" value="UniProtKB-UniRule"/>
</dbReference>
<dbReference type="SMART" id="SM00345">
    <property type="entry name" value="HTH_GNTR"/>
    <property type="match status" value="1"/>
</dbReference>
<dbReference type="PANTHER" id="PTHR44846:SF16">
    <property type="entry name" value="TRANSCRIPTIONAL REGULATOR PHNF-RELATED"/>
    <property type="match status" value="1"/>
</dbReference>
<dbReference type="AlphaFoldDB" id="A0A7X0DF00"/>
<dbReference type="InterPro" id="IPR011663">
    <property type="entry name" value="UTRA"/>
</dbReference>
<evidence type="ECO:0000256" key="3">
    <source>
        <dbReference type="ARBA" id="ARBA00023163"/>
    </source>
</evidence>
<keyword evidence="2" id="KW-0238">DNA-binding</keyword>
<keyword evidence="1" id="KW-0805">Transcription regulation</keyword>
<dbReference type="PROSITE" id="PS50949">
    <property type="entry name" value="HTH_GNTR"/>
    <property type="match status" value="1"/>
</dbReference>
<evidence type="ECO:0000256" key="4">
    <source>
        <dbReference type="NCBIfam" id="TIGR02018"/>
    </source>
</evidence>
<evidence type="ECO:0000256" key="1">
    <source>
        <dbReference type="ARBA" id="ARBA00023015"/>
    </source>
</evidence>
<dbReference type="GO" id="GO:0006547">
    <property type="term" value="P:L-histidine metabolic process"/>
    <property type="evidence" value="ECO:0007669"/>
    <property type="project" value="UniProtKB-UniRule"/>
</dbReference>
<feature type="domain" description="HTH gntR-type" evidence="5">
    <location>
        <begin position="9"/>
        <end position="77"/>
    </location>
</feature>
<evidence type="ECO:0000259" key="5">
    <source>
        <dbReference type="PROSITE" id="PS50949"/>
    </source>
</evidence>
<dbReference type="SMART" id="SM00866">
    <property type="entry name" value="UTRA"/>
    <property type="match status" value="1"/>
</dbReference>
<dbReference type="FunFam" id="1.10.10.10:FF:000079">
    <property type="entry name" value="GntR family transcriptional regulator"/>
    <property type="match status" value="1"/>
</dbReference>
<comment type="caution">
    <text evidence="6">The sequence shown here is derived from an EMBL/GenBank/DDBJ whole genome shotgun (WGS) entry which is preliminary data.</text>
</comment>
<dbReference type="InterPro" id="IPR010248">
    <property type="entry name" value="His_ut_repres"/>
</dbReference>
<dbReference type="NCBIfam" id="TIGR02018">
    <property type="entry name" value="his_ut_repres"/>
    <property type="match status" value="1"/>
</dbReference>
<dbReference type="CDD" id="cd07377">
    <property type="entry name" value="WHTH_GntR"/>
    <property type="match status" value="1"/>
</dbReference>
<proteinExistence type="predicted"/>